<dbReference type="Pfam" id="PF00266">
    <property type="entry name" value="Aminotran_5"/>
    <property type="match status" value="1"/>
</dbReference>
<dbReference type="GO" id="GO:0016829">
    <property type="term" value="F:lyase activity"/>
    <property type="evidence" value="ECO:0007669"/>
    <property type="project" value="UniProtKB-KW"/>
</dbReference>
<evidence type="ECO:0000256" key="1">
    <source>
        <dbReference type="ARBA" id="ARBA00022898"/>
    </source>
</evidence>
<evidence type="ECO:0000313" key="4">
    <source>
        <dbReference type="Proteomes" id="UP000576209"/>
    </source>
</evidence>
<gene>
    <name evidence="3" type="ORF">GGR28_000004</name>
</gene>
<keyword evidence="3" id="KW-0456">Lyase</keyword>
<feature type="domain" description="Aminotransferase class V" evidence="2">
    <location>
        <begin position="56"/>
        <end position="348"/>
    </location>
</feature>
<proteinExistence type="predicted"/>
<dbReference type="PANTHER" id="PTHR43586">
    <property type="entry name" value="CYSTEINE DESULFURASE"/>
    <property type="match status" value="1"/>
</dbReference>
<dbReference type="InterPro" id="IPR000192">
    <property type="entry name" value="Aminotrans_V_dom"/>
</dbReference>
<dbReference type="InterPro" id="IPR015422">
    <property type="entry name" value="PyrdxlP-dep_Trfase_small"/>
</dbReference>
<dbReference type="Gene3D" id="3.40.640.10">
    <property type="entry name" value="Type I PLP-dependent aspartate aminotransferase-like (Major domain)"/>
    <property type="match status" value="1"/>
</dbReference>
<keyword evidence="4" id="KW-1185">Reference proteome</keyword>
<dbReference type="InterPro" id="IPR015421">
    <property type="entry name" value="PyrdxlP-dep_Trfase_major"/>
</dbReference>
<evidence type="ECO:0000259" key="2">
    <source>
        <dbReference type="Pfam" id="PF00266"/>
    </source>
</evidence>
<sequence>MLDCQRHLFPLADYDAYLNGASRSPQLNAGAEAARQALQWREENSGMPIDAFFSPVERLRESFAGLIGAQEPERIALIPAASYGIATVARNLPLRAGQNIIVAQDQFPSNYYAWHRLCQEAGAHLITVARPTGDQDWSEAIIDAINADTAAVAMAQVHWSDGTLFDLASIRRRTDAFGSWLIVDGTQSIGAYPFDVECIRPDALIAAGYKWLLGPYGCGYAWYGPRMDGGVPLEENWINRAGSQHFSQLANYQNDYRPLAGRYSVGEHSNFLSIPMQQAAIDQLRAWQPEGVQAYTAALWAEITDDLANLKITLPRKRANHLVGLRLPRNIAVERVEEEFRARHISVSYRGDAIRVSPSVYNRPEEMDRMVDALRAATRT</sequence>
<name>A0A840E0D5_9BACT</name>
<protein>
    <submittedName>
        <fullName evidence="3">Selenocysteine lyase/cysteine desulfurase</fullName>
    </submittedName>
</protein>
<dbReference type="EMBL" id="JACIFF010000001">
    <property type="protein sequence ID" value="MBB4077403.1"/>
    <property type="molecule type" value="Genomic_DNA"/>
</dbReference>
<evidence type="ECO:0000313" key="3">
    <source>
        <dbReference type="EMBL" id="MBB4077403.1"/>
    </source>
</evidence>
<accession>A0A840E0D5</accession>
<keyword evidence="1" id="KW-0663">Pyridoxal phosphate</keyword>
<dbReference type="SUPFAM" id="SSF53383">
    <property type="entry name" value="PLP-dependent transferases"/>
    <property type="match status" value="1"/>
</dbReference>
<dbReference type="InterPro" id="IPR015424">
    <property type="entry name" value="PyrdxlP-dep_Trfase"/>
</dbReference>
<organism evidence="3 4">
    <name type="scientific">Neolewinella aquimaris</name>
    <dbReference type="NCBI Taxonomy" id="1835722"/>
    <lineage>
        <taxon>Bacteria</taxon>
        <taxon>Pseudomonadati</taxon>
        <taxon>Bacteroidota</taxon>
        <taxon>Saprospiria</taxon>
        <taxon>Saprospirales</taxon>
        <taxon>Lewinellaceae</taxon>
        <taxon>Neolewinella</taxon>
    </lineage>
</organism>
<dbReference type="AlphaFoldDB" id="A0A840E0D5"/>
<comment type="caution">
    <text evidence="3">The sequence shown here is derived from an EMBL/GenBank/DDBJ whole genome shotgun (WGS) entry which is preliminary data.</text>
</comment>
<reference evidence="3 4" key="1">
    <citation type="submission" date="2020-08" db="EMBL/GenBank/DDBJ databases">
        <title>Genomic Encyclopedia of Type Strains, Phase IV (KMG-IV): sequencing the most valuable type-strain genomes for metagenomic binning, comparative biology and taxonomic classification.</title>
        <authorList>
            <person name="Goeker M."/>
        </authorList>
    </citation>
    <scope>NUCLEOTIDE SEQUENCE [LARGE SCALE GENOMIC DNA]</scope>
    <source>
        <strain evidence="3 4">DSM 105137</strain>
    </source>
</reference>
<dbReference type="PANTHER" id="PTHR43586:SF15">
    <property type="entry name" value="BLR3095 PROTEIN"/>
    <property type="match status" value="1"/>
</dbReference>
<dbReference type="Gene3D" id="3.90.1150.10">
    <property type="entry name" value="Aspartate Aminotransferase, domain 1"/>
    <property type="match status" value="1"/>
</dbReference>
<dbReference type="RefSeq" id="WP_183493667.1">
    <property type="nucleotide sequence ID" value="NZ_JACIFF010000001.1"/>
</dbReference>
<dbReference type="Proteomes" id="UP000576209">
    <property type="component" value="Unassembled WGS sequence"/>
</dbReference>